<dbReference type="SMART" id="SM00164">
    <property type="entry name" value="TBC"/>
    <property type="match status" value="1"/>
</dbReference>
<dbReference type="InterPro" id="IPR045913">
    <property type="entry name" value="TBC20/Gyp8-like"/>
</dbReference>
<sequence length="389" mass="44936">MSDGDDLSDCSNSSDSSYSKVDFYEVQNVVPEQFKNKVNSLNKILQSEIKDTDELKNLACSEGGLVISLVRSEAWPLLLNLSIENKPLLNLENIKDHPEYNQVVMDVRRCLKRFPPGISYERIGLLQEQLIEIILSIITEHKELKYYQGYHDVAVTFLIEVGQEKAYILMEYLSLNHLRKFLMPTMNETSYMLWHVFPLLLKIDPILGEFILKSGIGTIFALPWLLSWFSHSLNQHIKVVRLFDYFLASQEDIILYVIAQMIIARRDEVLKVECDMANVHWVLSKIPEDLDFESVLDKATIMCEDYPLSTIKDEVDLLIENEAKLLQALHDENIQRRSIRKKIPDHGPPFANAFHYVPIWIVPRMRFGLLFFGFSVAAGLWAVIKSNNN</sequence>
<dbReference type="RefSeq" id="XP_025426001.1">
    <property type="nucleotide sequence ID" value="XM_025570216.1"/>
</dbReference>
<accession>A0A8B8GUJ8</accession>
<keyword evidence="2" id="KW-0812">Transmembrane</keyword>
<feature type="domain" description="Rab-GAP TBC" evidence="3">
    <location>
        <begin position="65"/>
        <end position="250"/>
    </location>
</feature>
<dbReference type="Pfam" id="PF00566">
    <property type="entry name" value="RabGAP-TBC"/>
    <property type="match status" value="1"/>
</dbReference>
<dbReference type="Gene3D" id="1.10.472.80">
    <property type="entry name" value="Ypt/Rab-GAP domain of gyp1p, domain 3"/>
    <property type="match status" value="1"/>
</dbReference>
<evidence type="ECO:0000256" key="2">
    <source>
        <dbReference type="SAM" id="Phobius"/>
    </source>
</evidence>
<keyword evidence="4" id="KW-1185">Reference proteome</keyword>
<dbReference type="Gene3D" id="1.10.8.1310">
    <property type="match status" value="1"/>
</dbReference>
<name>A0A8B8GUJ8_9HEMI</name>
<evidence type="ECO:0000259" key="3">
    <source>
        <dbReference type="PROSITE" id="PS50086"/>
    </source>
</evidence>
<dbReference type="RefSeq" id="XP_025426002.1">
    <property type="nucleotide sequence ID" value="XM_025570217.1"/>
</dbReference>
<dbReference type="GO" id="GO:0006888">
    <property type="term" value="P:endoplasmic reticulum to Golgi vesicle-mediated transport"/>
    <property type="evidence" value="ECO:0007669"/>
    <property type="project" value="TreeGrafter"/>
</dbReference>
<organism evidence="4 6">
    <name type="scientific">Sipha flava</name>
    <name type="common">yellow sugarcane aphid</name>
    <dbReference type="NCBI Taxonomy" id="143950"/>
    <lineage>
        <taxon>Eukaryota</taxon>
        <taxon>Metazoa</taxon>
        <taxon>Ecdysozoa</taxon>
        <taxon>Arthropoda</taxon>
        <taxon>Hexapoda</taxon>
        <taxon>Insecta</taxon>
        <taxon>Pterygota</taxon>
        <taxon>Neoptera</taxon>
        <taxon>Paraneoptera</taxon>
        <taxon>Hemiptera</taxon>
        <taxon>Sternorrhyncha</taxon>
        <taxon>Aphidomorpha</taxon>
        <taxon>Aphidoidea</taxon>
        <taxon>Aphididae</taxon>
        <taxon>Sipha</taxon>
    </lineage>
</organism>
<dbReference type="FunFam" id="1.10.8.1310:FF:000001">
    <property type="entry name" value="TBC1 domain family, member 20"/>
    <property type="match status" value="1"/>
</dbReference>
<protein>
    <submittedName>
        <fullName evidence="5 6">TBC1 domain family member 20</fullName>
    </submittedName>
</protein>
<dbReference type="GeneID" id="112694671"/>
<feature type="transmembrane region" description="Helical" evidence="2">
    <location>
        <begin position="367"/>
        <end position="384"/>
    </location>
</feature>
<evidence type="ECO:0000313" key="5">
    <source>
        <dbReference type="RefSeq" id="XP_025426001.1"/>
    </source>
</evidence>
<evidence type="ECO:0000313" key="4">
    <source>
        <dbReference type="Proteomes" id="UP000694846"/>
    </source>
</evidence>
<dbReference type="PANTHER" id="PTHR20913:SF7">
    <property type="entry name" value="RE60063P"/>
    <property type="match status" value="1"/>
</dbReference>
<dbReference type="GO" id="GO:0005789">
    <property type="term" value="C:endoplasmic reticulum membrane"/>
    <property type="evidence" value="ECO:0007669"/>
    <property type="project" value="TreeGrafter"/>
</dbReference>
<dbReference type="GO" id="GO:0005096">
    <property type="term" value="F:GTPase activator activity"/>
    <property type="evidence" value="ECO:0007669"/>
    <property type="project" value="UniProtKB-KW"/>
</dbReference>
<dbReference type="OrthoDB" id="206700at2759"/>
<dbReference type="Proteomes" id="UP000694846">
    <property type="component" value="Unplaced"/>
</dbReference>
<dbReference type="InterPro" id="IPR000195">
    <property type="entry name" value="Rab-GAP-TBC_dom"/>
</dbReference>
<dbReference type="PANTHER" id="PTHR20913">
    <property type="entry name" value="TBC1 DOMAIN FAMILY MEMBER 20/GTPASE"/>
    <property type="match status" value="1"/>
</dbReference>
<dbReference type="AlphaFoldDB" id="A0A8B8GUJ8"/>
<dbReference type="PROSITE" id="PS50086">
    <property type="entry name" value="TBC_RABGAP"/>
    <property type="match status" value="1"/>
</dbReference>
<keyword evidence="2" id="KW-0472">Membrane</keyword>
<evidence type="ECO:0000256" key="1">
    <source>
        <dbReference type="ARBA" id="ARBA00022468"/>
    </source>
</evidence>
<reference evidence="5 6" key="1">
    <citation type="submission" date="2025-04" db="UniProtKB">
        <authorList>
            <consortium name="RefSeq"/>
        </authorList>
    </citation>
    <scope>IDENTIFICATION</scope>
    <source>
        <tissue evidence="5 6">Whole body</tissue>
    </source>
</reference>
<keyword evidence="1" id="KW-0343">GTPase activation</keyword>
<evidence type="ECO:0000313" key="6">
    <source>
        <dbReference type="RefSeq" id="XP_025426002.1"/>
    </source>
</evidence>
<dbReference type="SUPFAM" id="SSF47923">
    <property type="entry name" value="Ypt/Rab-GAP domain of gyp1p"/>
    <property type="match status" value="2"/>
</dbReference>
<dbReference type="InterPro" id="IPR035969">
    <property type="entry name" value="Rab-GAP_TBC_sf"/>
</dbReference>
<gene>
    <name evidence="5 6" type="primary">LOC112694671</name>
</gene>
<keyword evidence="2" id="KW-1133">Transmembrane helix</keyword>
<proteinExistence type="predicted"/>